<proteinExistence type="predicted"/>
<name>A0AAW4PH22_9EURY</name>
<organism evidence="1 2">
    <name type="scientific">Haloarcula nitratireducens</name>
    <dbReference type="NCBI Taxonomy" id="2487749"/>
    <lineage>
        <taxon>Archaea</taxon>
        <taxon>Methanobacteriati</taxon>
        <taxon>Methanobacteriota</taxon>
        <taxon>Stenosarchaea group</taxon>
        <taxon>Halobacteria</taxon>
        <taxon>Halobacteriales</taxon>
        <taxon>Haloarculaceae</taxon>
        <taxon>Haloarcula</taxon>
    </lineage>
</organism>
<keyword evidence="2" id="KW-1185">Reference proteome</keyword>
<accession>A0AAW4PH22</accession>
<dbReference type="Proteomes" id="UP001430455">
    <property type="component" value="Unassembled WGS sequence"/>
</dbReference>
<protein>
    <submittedName>
        <fullName evidence="1">Uncharacterized protein</fullName>
    </submittedName>
</protein>
<comment type="caution">
    <text evidence="1">The sequence shown here is derived from an EMBL/GenBank/DDBJ whole genome shotgun (WGS) entry which is preliminary data.</text>
</comment>
<evidence type="ECO:0000313" key="1">
    <source>
        <dbReference type="EMBL" id="MBX0297279.1"/>
    </source>
</evidence>
<dbReference type="EMBL" id="RKLT01000017">
    <property type="protein sequence ID" value="MBX0297279.1"/>
    <property type="molecule type" value="Genomic_DNA"/>
</dbReference>
<gene>
    <name evidence="1" type="ORF">EGH23_20590</name>
</gene>
<reference evidence="1 2" key="1">
    <citation type="submission" date="2021-06" db="EMBL/GenBank/DDBJ databases">
        <title>Halomicroarcula sp. a new haloarchaeum isolated from saline soil.</title>
        <authorList>
            <person name="Duran-Viseras A."/>
            <person name="Sanchez-Porro C."/>
            <person name="Ventosa A."/>
        </authorList>
    </citation>
    <scope>NUCLEOTIDE SEQUENCE [LARGE SCALE GENOMIC DNA]</scope>
    <source>
        <strain evidence="1 2">F27</strain>
    </source>
</reference>
<dbReference type="RefSeq" id="WP_220581870.1">
    <property type="nucleotide sequence ID" value="NZ_RKLT01000017.1"/>
</dbReference>
<evidence type="ECO:0000313" key="2">
    <source>
        <dbReference type="Proteomes" id="UP001430455"/>
    </source>
</evidence>
<sequence length="49" mass="5258">MDFGVPADHPDALVAASAREHGGAFATAEKHFWNDDVQSVLSVAPYDPF</sequence>
<dbReference type="AlphaFoldDB" id="A0AAW4PH22"/>